<proteinExistence type="predicted"/>
<reference evidence="3" key="1">
    <citation type="submission" date="2011-12" db="EMBL/GenBank/DDBJ databases">
        <authorList>
            <consortium name="The Broad Institute Genome Sequencing Platform"/>
            <person name="Russ C."/>
            <person name="Tyler B."/>
            <person name="Panabieres F."/>
            <person name="Shan W."/>
            <person name="Tripathy S."/>
            <person name="Grunwald N."/>
            <person name="Machado M."/>
            <person name="Young S.K."/>
            <person name="Zeng Q."/>
            <person name="Gargeya S."/>
            <person name="Fitzgerald M."/>
            <person name="Haas B."/>
            <person name="Abouelleil A."/>
            <person name="Alvarado L."/>
            <person name="Arachchi H.M."/>
            <person name="Berlin A."/>
            <person name="Chapman S.B."/>
            <person name="Gearin G."/>
            <person name="Goldberg J."/>
            <person name="Griggs A."/>
            <person name="Gujja S."/>
            <person name="Hansen M."/>
            <person name="Heiman D."/>
            <person name="Howarth C."/>
            <person name="Larimer J."/>
            <person name="Lui A."/>
            <person name="MacDonald P.J.P."/>
            <person name="McCowen C."/>
            <person name="Montmayeur A."/>
            <person name="Murphy C."/>
            <person name="Neiman D."/>
            <person name="Pearson M."/>
            <person name="Priest M."/>
            <person name="Roberts A."/>
            <person name="Saif S."/>
            <person name="Shea T."/>
            <person name="Sisk P."/>
            <person name="Stolte C."/>
            <person name="Sykes S."/>
            <person name="Wortman J."/>
            <person name="Nusbaum C."/>
            <person name="Birren B."/>
        </authorList>
    </citation>
    <scope>NUCLEOTIDE SEQUENCE [LARGE SCALE GENOMIC DNA]</scope>
    <source>
        <strain evidence="3">INRA-310</strain>
    </source>
</reference>
<evidence type="ECO:0000313" key="3">
    <source>
        <dbReference type="Proteomes" id="UP000018817"/>
    </source>
</evidence>
<feature type="signal peptide" evidence="1">
    <location>
        <begin position="1"/>
        <end position="21"/>
    </location>
</feature>
<reference evidence="2 3" key="2">
    <citation type="submission" date="2013-11" db="EMBL/GenBank/DDBJ databases">
        <title>The Genome Sequence of Phytophthora parasitica INRA-310.</title>
        <authorList>
            <consortium name="The Broad Institute Genomics Platform"/>
            <person name="Russ C."/>
            <person name="Tyler B."/>
            <person name="Panabieres F."/>
            <person name="Shan W."/>
            <person name="Tripathy S."/>
            <person name="Grunwald N."/>
            <person name="Machado M."/>
            <person name="Johnson C.S."/>
            <person name="Arredondo F."/>
            <person name="Hong C."/>
            <person name="Coffey M."/>
            <person name="Young S.K."/>
            <person name="Zeng Q."/>
            <person name="Gargeya S."/>
            <person name="Fitzgerald M."/>
            <person name="Abouelleil A."/>
            <person name="Alvarado L."/>
            <person name="Chapman S.B."/>
            <person name="Gainer-Dewar J."/>
            <person name="Goldberg J."/>
            <person name="Griggs A."/>
            <person name="Gujja S."/>
            <person name="Hansen M."/>
            <person name="Howarth C."/>
            <person name="Imamovic A."/>
            <person name="Ireland A."/>
            <person name="Larimer J."/>
            <person name="McCowan C."/>
            <person name="Murphy C."/>
            <person name="Pearson M."/>
            <person name="Poon T.W."/>
            <person name="Priest M."/>
            <person name="Roberts A."/>
            <person name="Saif S."/>
            <person name="Shea T."/>
            <person name="Sykes S."/>
            <person name="Wortman J."/>
            <person name="Nusbaum C."/>
            <person name="Birren B."/>
        </authorList>
    </citation>
    <scope>NUCLEOTIDE SEQUENCE [LARGE SCALE GENOMIC DNA]</scope>
    <source>
        <strain evidence="2 3">INRA-310</strain>
    </source>
</reference>
<feature type="chain" id="PRO_5004821500" description="RxLR effector protein" evidence="1">
    <location>
        <begin position="22"/>
        <end position="71"/>
    </location>
</feature>
<dbReference type="GeneID" id="20188532"/>
<evidence type="ECO:0000313" key="2">
    <source>
        <dbReference type="EMBL" id="ETM98059.1"/>
    </source>
</evidence>
<dbReference type="AlphaFoldDB" id="W2PDG0"/>
<evidence type="ECO:0008006" key="4">
    <source>
        <dbReference type="Google" id="ProtNLM"/>
    </source>
</evidence>
<evidence type="ECO:0000256" key="1">
    <source>
        <dbReference type="SAM" id="SignalP"/>
    </source>
</evidence>
<dbReference type="VEuPathDB" id="FungiDB:PPTG_19836"/>
<sequence length="71" mass="7556">MIKLFILAVTVALTTLSGSSTITEDNCVLIDFTAEEAEFEDLNCNGVMTAASGNDDARLEVPKITEDGDSE</sequence>
<organism evidence="2 3">
    <name type="scientific">Phytophthora nicotianae (strain INRA-310)</name>
    <name type="common">Phytophthora parasitica</name>
    <dbReference type="NCBI Taxonomy" id="761204"/>
    <lineage>
        <taxon>Eukaryota</taxon>
        <taxon>Sar</taxon>
        <taxon>Stramenopiles</taxon>
        <taxon>Oomycota</taxon>
        <taxon>Peronosporomycetes</taxon>
        <taxon>Peronosporales</taxon>
        <taxon>Peronosporaceae</taxon>
        <taxon>Phytophthora</taxon>
    </lineage>
</organism>
<accession>W2PDG0</accession>
<protein>
    <recommendedName>
        <fullName evidence="4">RxLR effector protein</fullName>
    </recommendedName>
</protein>
<keyword evidence="1" id="KW-0732">Signal</keyword>
<dbReference type="RefSeq" id="XP_008916647.1">
    <property type="nucleotide sequence ID" value="XM_008918399.1"/>
</dbReference>
<dbReference type="EMBL" id="KI669759">
    <property type="protein sequence ID" value="ETM98059.1"/>
    <property type="molecule type" value="Genomic_DNA"/>
</dbReference>
<gene>
    <name evidence="2" type="ORF">PPTG_19836</name>
</gene>
<dbReference type="Proteomes" id="UP000018817">
    <property type="component" value="Unassembled WGS sequence"/>
</dbReference>
<name>W2PDG0_PHYN3</name>